<name>A0A835RVU8_VANPL</name>
<accession>A0A835RVU8</accession>
<reference evidence="1 2" key="1">
    <citation type="journal article" date="2020" name="Nat. Food">
        <title>A phased Vanilla planifolia genome enables genetic improvement of flavour and production.</title>
        <authorList>
            <person name="Hasing T."/>
            <person name="Tang H."/>
            <person name="Brym M."/>
            <person name="Khazi F."/>
            <person name="Huang T."/>
            <person name="Chambers A.H."/>
        </authorList>
    </citation>
    <scope>NUCLEOTIDE SEQUENCE [LARGE SCALE GENOMIC DNA]</scope>
    <source>
        <tissue evidence="1">Leaf</tissue>
    </source>
</reference>
<sequence>MRPATRLSKVIHRSKVAQAVQLCPTHLIVQNQELPENTFGIVLTAEAPNVATGIIDAVSDPKGIRIASDSESSAPEQDNVMMDSGPNEDFVREQKMYAFQSDVVKAEGSSFSVPNVMAEIVLLQFLLSAGLPAPTTRLATVCLNTATKSALVQSLIAQKVKNIMNRNNVHLNLQVQNSSIHSLNVSTQLKSFKDALSSRNGNSAVTHRASVRLNRPAVRPPSLDVSSIALIESFINGTIVKMCDKAIEQWIEFHKFDMVGLLLWRLLFFPLAFP</sequence>
<comment type="caution">
    <text evidence="1">The sequence shown here is derived from an EMBL/GenBank/DDBJ whole genome shotgun (WGS) entry which is preliminary data.</text>
</comment>
<gene>
    <name evidence="1" type="ORF">HPP92_006400</name>
</gene>
<dbReference type="AlphaFoldDB" id="A0A835RVU8"/>
<dbReference type="OrthoDB" id="2126698at2759"/>
<proteinExistence type="predicted"/>
<organism evidence="1 2">
    <name type="scientific">Vanilla planifolia</name>
    <name type="common">Vanilla</name>
    <dbReference type="NCBI Taxonomy" id="51239"/>
    <lineage>
        <taxon>Eukaryota</taxon>
        <taxon>Viridiplantae</taxon>
        <taxon>Streptophyta</taxon>
        <taxon>Embryophyta</taxon>
        <taxon>Tracheophyta</taxon>
        <taxon>Spermatophyta</taxon>
        <taxon>Magnoliopsida</taxon>
        <taxon>Liliopsida</taxon>
        <taxon>Asparagales</taxon>
        <taxon>Orchidaceae</taxon>
        <taxon>Vanilloideae</taxon>
        <taxon>Vanilleae</taxon>
        <taxon>Vanilla</taxon>
    </lineage>
</organism>
<protein>
    <submittedName>
        <fullName evidence="1">Uncharacterized protein</fullName>
    </submittedName>
</protein>
<dbReference type="EMBL" id="JADCNL010000002">
    <property type="protein sequence ID" value="KAG0493002.1"/>
    <property type="molecule type" value="Genomic_DNA"/>
</dbReference>
<dbReference type="Proteomes" id="UP000636800">
    <property type="component" value="Chromosome 2"/>
</dbReference>
<keyword evidence="2" id="KW-1185">Reference proteome</keyword>
<evidence type="ECO:0000313" key="2">
    <source>
        <dbReference type="Proteomes" id="UP000636800"/>
    </source>
</evidence>
<evidence type="ECO:0000313" key="1">
    <source>
        <dbReference type="EMBL" id="KAG0493002.1"/>
    </source>
</evidence>